<sequence>MSLYILVLILCGLVFVSLIMHYGLAAFGLLPDATTVQTATARDHFKMDYGFILNLVLLAAGLVVPAFNEHGTAGDKDMQTIELGGVSVPRIGQGTWHMGENAGQRQAEVRALREGLDLGMTLIDTAEMYAEGGAEEIVGQAIRDRRDEVYLVSKVYPHNASTQGVQTACERSLRRLGTETIDLYLLHWRGQYPLSETVEAFERLREQGKILRWGVSNFDIDDLAELDEPDCATNQVLYNPEARGIEVDLLPWQAQHNMPLMAYCPIGQGGALLHDTTLQRIADKHSATTAQVALAWALRHPGVIAIPKAVNLEHLKQNADASNVRLDDDDLAQIDAAYPPPTRKQSLKMV</sequence>
<dbReference type="PANTHER" id="PTHR43638:SF3">
    <property type="entry name" value="ALDEHYDE REDUCTASE"/>
    <property type="match status" value="1"/>
</dbReference>
<dbReference type="GO" id="GO:0016491">
    <property type="term" value="F:oxidoreductase activity"/>
    <property type="evidence" value="ECO:0007669"/>
    <property type="project" value="InterPro"/>
</dbReference>
<dbReference type="SUPFAM" id="SSF51430">
    <property type="entry name" value="NAD(P)-linked oxidoreductase"/>
    <property type="match status" value="1"/>
</dbReference>
<dbReference type="InterPro" id="IPR036812">
    <property type="entry name" value="NAD(P)_OxRdtase_dom_sf"/>
</dbReference>
<comment type="caution">
    <text evidence="3">The sequence shown here is derived from an EMBL/GenBank/DDBJ whole genome shotgun (WGS) entry which is preliminary data.</text>
</comment>
<dbReference type="Proteomes" id="UP000321303">
    <property type="component" value="Unassembled WGS sequence"/>
</dbReference>
<accession>A0A511UP84</accession>
<dbReference type="EMBL" id="BJXV01000010">
    <property type="protein sequence ID" value="GEN28387.1"/>
    <property type="molecule type" value="Genomic_DNA"/>
</dbReference>
<name>A0A511UP84_9GAMM</name>
<evidence type="ECO:0000259" key="2">
    <source>
        <dbReference type="Pfam" id="PF00248"/>
    </source>
</evidence>
<dbReference type="CDD" id="cd19138">
    <property type="entry name" value="AKR_YeaE"/>
    <property type="match status" value="1"/>
</dbReference>
<keyword evidence="1" id="KW-1133">Transmembrane helix</keyword>
<dbReference type="PANTHER" id="PTHR43638">
    <property type="entry name" value="OXIDOREDUCTASE, ALDO/KETO REDUCTASE FAMILY PROTEIN"/>
    <property type="match status" value="1"/>
</dbReference>
<reference evidence="3 4" key="1">
    <citation type="submission" date="2019-07" db="EMBL/GenBank/DDBJ databases">
        <title>Whole genome shotgun sequence of Halomonas variabilis NBRC 102410.</title>
        <authorList>
            <person name="Hosoyama A."/>
            <person name="Uohara A."/>
            <person name="Ohji S."/>
            <person name="Ichikawa N."/>
        </authorList>
    </citation>
    <scope>NUCLEOTIDE SEQUENCE [LARGE SCALE GENOMIC DNA]</scope>
    <source>
        <strain evidence="3 4">NBRC 102410</strain>
    </source>
</reference>
<organism evidence="3 4">
    <name type="scientific">Halovibrio variabilis</name>
    <dbReference type="NCBI Taxonomy" id="31910"/>
    <lineage>
        <taxon>Bacteria</taxon>
        <taxon>Pseudomonadati</taxon>
        <taxon>Pseudomonadota</taxon>
        <taxon>Gammaproteobacteria</taxon>
        <taxon>Oceanospirillales</taxon>
        <taxon>Halomonadaceae</taxon>
        <taxon>Halovibrio</taxon>
    </lineage>
</organism>
<keyword evidence="1" id="KW-0472">Membrane</keyword>
<evidence type="ECO:0000313" key="3">
    <source>
        <dbReference type="EMBL" id="GEN28387.1"/>
    </source>
</evidence>
<keyword evidence="4" id="KW-1185">Reference proteome</keyword>
<dbReference type="InterPro" id="IPR023210">
    <property type="entry name" value="NADP_OxRdtase_dom"/>
</dbReference>
<dbReference type="PRINTS" id="PR00069">
    <property type="entry name" value="ALDKETRDTASE"/>
</dbReference>
<dbReference type="Gene3D" id="3.20.20.100">
    <property type="entry name" value="NADP-dependent oxidoreductase domain"/>
    <property type="match status" value="1"/>
</dbReference>
<feature type="transmembrane region" description="Helical" evidence="1">
    <location>
        <begin position="49"/>
        <end position="68"/>
    </location>
</feature>
<evidence type="ECO:0000313" key="4">
    <source>
        <dbReference type="Proteomes" id="UP000321303"/>
    </source>
</evidence>
<gene>
    <name evidence="3" type="ORF">HVA01_20330</name>
</gene>
<keyword evidence="1" id="KW-0812">Transmembrane</keyword>
<proteinExistence type="predicted"/>
<evidence type="ECO:0000256" key="1">
    <source>
        <dbReference type="SAM" id="Phobius"/>
    </source>
</evidence>
<feature type="domain" description="NADP-dependent oxidoreductase" evidence="2">
    <location>
        <begin position="90"/>
        <end position="338"/>
    </location>
</feature>
<protein>
    <submittedName>
        <fullName evidence="3">Oxidoreductase</fullName>
    </submittedName>
</protein>
<dbReference type="InterPro" id="IPR020471">
    <property type="entry name" value="AKR"/>
</dbReference>
<dbReference type="AlphaFoldDB" id="A0A511UP84"/>
<dbReference type="Pfam" id="PF00248">
    <property type="entry name" value="Aldo_ket_red"/>
    <property type="match status" value="1"/>
</dbReference>